<sequence length="50" mass="5474">MRVEAVGREVARGACIVAAASGRTDAIEVNQECQTEQTRRKGMARRLAAW</sequence>
<name>A0ABU8XQG9_9PROT</name>
<evidence type="ECO:0000313" key="2">
    <source>
        <dbReference type="Proteomes" id="UP001375743"/>
    </source>
</evidence>
<organism evidence="1 2">
    <name type="scientific">Benzoatithermus flavus</name>
    <dbReference type="NCBI Taxonomy" id="3108223"/>
    <lineage>
        <taxon>Bacteria</taxon>
        <taxon>Pseudomonadati</taxon>
        <taxon>Pseudomonadota</taxon>
        <taxon>Alphaproteobacteria</taxon>
        <taxon>Geminicoccales</taxon>
        <taxon>Geminicoccaceae</taxon>
        <taxon>Benzoatithermus</taxon>
    </lineage>
</organism>
<evidence type="ECO:0000313" key="1">
    <source>
        <dbReference type="EMBL" id="MEK0083470.1"/>
    </source>
</evidence>
<dbReference type="RefSeq" id="WP_418159318.1">
    <property type="nucleotide sequence ID" value="NZ_JBBLZC010000008.1"/>
</dbReference>
<accession>A0ABU8XQG9</accession>
<proteinExistence type="predicted"/>
<protein>
    <submittedName>
        <fullName evidence="1">Uncharacterized protein</fullName>
    </submittedName>
</protein>
<gene>
    <name evidence="1" type="ORF">U1T56_09930</name>
</gene>
<dbReference type="Proteomes" id="UP001375743">
    <property type="component" value="Unassembled WGS sequence"/>
</dbReference>
<comment type="caution">
    <text evidence="1">The sequence shown here is derived from an EMBL/GenBank/DDBJ whole genome shotgun (WGS) entry which is preliminary data.</text>
</comment>
<dbReference type="EMBL" id="JBBLZC010000008">
    <property type="protein sequence ID" value="MEK0083470.1"/>
    <property type="molecule type" value="Genomic_DNA"/>
</dbReference>
<keyword evidence="2" id="KW-1185">Reference proteome</keyword>
<reference evidence="1 2" key="1">
    <citation type="submission" date="2024-01" db="EMBL/GenBank/DDBJ databases">
        <title>Multi-omics insights into the function and evolution of sodium benzoate biodegradation pathways in Benzoatithermus flavus gen. nov., sp. nov. from hot spring.</title>
        <authorList>
            <person name="Hu C.-J."/>
            <person name="Li W.-J."/>
        </authorList>
    </citation>
    <scope>NUCLEOTIDE SEQUENCE [LARGE SCALE GENOMIC DNA]</scope>
    <source>
        <strain evidence="1 2">SYSU G07066</strain>
    </source>
</reference>